<evidence type="ECO:0000256" key="6">
    <source>
        <dbReference type="SAM" id="MobiDB-lite"/>
    </source>
</evidence>
<dbReference type="PANTHER" id="PTHR31144:SF1">
    <property type="entry name" value="UPF0602 PROTEIN C4ORF47"/>
    <property type="match status" value="1"/>
</dbReference>
<dbReference type="Proteomes" id="UP000438429">
    <property type="component" value="Unassembled WGS sequence"/>
</dbReference>
<evidence type="ECO:0000256" key="2">
    <source>
        <dbReference type="ARBA" id="ARBA00022490"/>
    </source>
</evidence>
<comment type="similarity">
    <text evidence="4">Belongs to the CFAP96 family.</text>
</comment>
<sequence>MGFRRLIGVLEPSYEISSRHHITDTVLPKHEFVKKHIHSLVQDISAFSFTTYIWTSSVSPVSLIRLIVQWIDEDFNPHRVILHGKQFRGSLTSHAIAGPFNESAYRSRQMQAGMAIQRCALQNGFFDKSYKRIFEHEALSDPLRLTRQNRIKQAKKNLGKAFIPCHGVKKPYPNVTLSITELYASDPYDGAKDVLKIGGMKAGTFDTYPPHSADPFIIRRSKLTNQEPIFRPAPGPKSTPVKSIITVNVNRERDESTDLLNTERPPIPPSYSMYATQTILTEDSIPVLLYLHLNTSKNGERDESTDLLNTERPPIPPSYSMYATQTILTEDSIPVLLYLHLNTSKNGTIFGNASLPTMLSGTLYKAMRDFRSASHPTVAGDVFRCVCGVFSDMELVWMNGLEQTMGGLSTRGHLNFTFNIRNDIEYKTQQRKKVELERENWKNAGDLAERPCTDELIPEQQPSSRGAVKGSNGEGKTCSRDNKARESQSRRANSSGECAFRAKVLGRQKESERMFFITSRPAAEANRYSAGQLTSPADSVRDRPDIASVSGASKLAAEPAAMARYLKYFTTVGDEQSTQLEDEELHVASEELSPATGQFPTTLTFRDSLKRLYSSERFQVCRIFQGFMYQMIEQCQ</sequence>
<evidence type="ECO:0000256" key="4">
    <source>
        <dbReference type="ARBA" id="ARBA00035656"/>
    </source>
</evidence>
<keyword evidence="2" id="KW-0963">Cytoplasm</keyword>
<reference evidence="7 8" key="1">
    <citation type="submission" date="2019-06" db="EMBL/GenBank/DDBJ databases">
        <title>Draft genomes of female and male turbot (Scophthalmus maximus).</title>
        <authorList>
            <person name="Xu H."/>
            <person name="Xu X.-W."/>
            <person name="Shao C."/>
            <person name="Chen S."/>
        </authorList>
    </citation>
    <scope>NUCLEOTIDE SEQUENCE [LARGE SCALE GENOMIC DNA]</scope>
    <source>
        <strain evidence="7">Ysfricsl-2016a</strain>
        <tissue evidence="7">Blood</tissue>
    </source>
</reference>
<evidence type="ECO:0000256" key="5">
    <source>
        <dbReference type="ARBA" id="ARBA00035693"/>
    </source>
</evidence>
<dbReference type="InterPro" id="IPR029358">
    <property type="entry name" value="CFAP96"/>
</dbReference>
<evidence type="ECO:0000313" key="8">
    <source>
        <dbReference type="Proteomes" id="UP000438429"/>
    </source>
</evidence>
<evidence type="ECO:0000256" key="3">
    <source>
        <dbReference type="ARBA" id="ARBA00023212"/>
    </source>
</evidence>
<dbReference type="GO" id="GO:0005881">
    <property type="term" value="C:cytoplasmic microtubule"/>
    <property type="evidence" value="ECO:0007669"/>
    <property type="project" value="TreeGrafter"/>
</dbReference>
<keyword evidence="3" id="KW-0206">Cytoskeleton</keyword>
<protein>
    <recommendedName>
        <fullName evidence="5">Cilia-and flagella-associated protein 96</fullName>
    </recommendedName>
</protein>
<feature type="compositionally biased region" description="Basic and acidic residues" evidence="6">
    <location>
        <begin position="477"/>
        <end position="489"/>
    </location>
</feature>
<gene>
    <name evidence="7" type="ORF">F2P81_007526</name>
</gene>
<dbReference type="PANTHER" id="PTHR31144">
    <property type="entry name" value="UPF0602 PROTEIN C4ORF47"/>
    <property type="match status" value="1"/>
</dbReference>
<organism evidence="7 8">
    <name type="scientific">Scophthalmus maximus</name>
    <name type="common">Turbot</name>
    <name type="synonym">Psetta maxima</name>
    <dbReference type="NCBI Taxonomy" id="52904"/>
    <lineage>
        <taxon>Eukaryota</taxon>
        <taxon>Metazoa</taxon>
        <taxon>Chordata</taxon>
        <taxon>Craniata</taxon>
        <taxon>Vertebrata</taxon>
        <taxon>Euteleostomi</taxon>
        <taxon>Actinopterygii</taxon>
        <taxon>Neopterygii</taxon>
        <taxon>Teleostei</taxon>
        <taxon>Neoteleostei</taxon>
        <taxon>Acanthomorphata</taxon>
        <taxon>Carangaria</taxon>
        <taxon>Pleuronectiformes</taxon>
        <taxon>Pleuronectoidei</taxon>
        <taxon>Scophthalmidae</taxon>
        <taxon>Scophthalmus</taxon>
    </lineage>
</organism>
<comment type="subcellular location">
    <subcellularLocation>
        <location evidence="1">Cytoplasm</location>
        <location evidence="1">Cytoskeleton</location>
        <location evidence="1">Microtubule organizing center</location>
        <location evidence="1">Centrosome</location>
    </subcellularLocation>
</comment>
<name>A0A6A4T899_SCOMX</name>
<feature type="region of interest" description="Disordered" evidence="6">
    <location>
        <begin position="445"/>
        <end position="497"/>
    </location>
</feature>
<proteinExistence type="inferred from homology"/>
<dbReference type="GO" id="GO:0005813">
    <property type="term" value="C:centrosome"/>
    <property type="evidence" value="ECO:0007669"/>
    <property type="project" value="UniProtKB-SubCell"/>
</dbReference>
<dbReference type="AlphaFoldDB" id="A0A6A4T899"/>
<evidence type="ECO:0000313" key="7">
    <source>
        <dbReference type="EMBL" id="KAF0039291.1"/>
    </source>
</evidence>
<dbReference type="EMBL" id="VEVO01000007">
    <property type="protein sequence ID" value="KAF0039291.1"/>
    <property type="molecule type" value="Genomic_DNA"/>
</dbReference>
<comment type="caution">
    <text evidence="7">The sequence shown here is derived from an EMBL/GenBank/DDBJ whole genome shotgun (WGS) entry which is preliminary data.</text>
</comment>
<dbReference type="Pfam" id="PF15239">
    <property type="entry name" value="CFAP96-like"/>
    <property type="match status" value="2"/>
</dbReference>
<accession>A0A6A4T899</accession>
<evidence type="ECO:0000256" key="1">
    <source>
        <dbReference type="ARBA" id="ARBA00004300"/>
    </source>
</evidence>